<dbReference type="STRING" id="5722.A2DWV4"/>
<dbReference type="EMBL" id="DS113260">
    <property type="protein sequence ID" value="EAY15136.1"/>
    <property type="molecule type" value="Genomic_DNA"/>
</dbReference>
<feature type="repeat" description="ANK" evidence="1">
    <location>
        <begin position="202"/>
        <end position="234"/>
    </location>
</feature>
<dbReference type="VEuPathDB" id="TrichDB:TVAG_392390"/>
<dbReference type="InterPro" id="IPR002110">
    <property type="entry name" value="Ankyrin_rpt"/>
</dbReference>
<dbReference type="PROSITE" id="PS50088">
    <property type="entry name" value="ANK_REPEAT"/>
    <property type="match status" value="3"/>
</dbReference>
<dbReference type="PANTHER" id="PTHR44207">
    <property type="entry name" value="SURFACE ANTIGEN BSPA-LIKE-RELATED"/>
    <property type="match status" value="1"/>
</dbReference>
<dbReference type="PROSITE" id="PS50297">
    <property type="entry name" value="ANK_REP_REGION"/>
    <property type="match status" value="3"/>
</dbReference>
<dbReference type="Pfam" id="PF12796">
    <property type="entry name" value="Ank_2"/>
    <property type="match status" value="1"/>
</dbReference>
<evidence type="ECO:0000313" key="3">
    <source>
        <dbReference type="Proteomes" id="UP000001542"/>
    </source>
</evidence>
<dbReference type="OrthoDB" id="539213at2759"/>
<organism evidence="2 3">
    <name type="scientific">Trichomonas vaginalis (strain ATCC PRA-98 / G3)</name>
    <dbReference type="NCBI Taxonomy" id="412133"/>
    <lineage>
        <taxon>Eukaryota</taxon>
        <taxon>Metamonada</taxon>
        <taxon>Parabasalia</taxon>
        <taxon>Trichomonadida</taxon>
        <taxon>Trichomonadidae</taxon>
        <taxon>Trichomonas</taxon>
    </lineage>
</organism>
<dbReference type="Gene3D" id="1.25.40.20">
    <property type="entry name" value="Ankyrin repeat-containing domain"/>
    <property type="match status" value="2"/>
</dbReference>
<dbReference type="PANTHER" id="PTHR44207:SF1">
    <property type="entry name" value="SURFACE ANTIGEN BSPA-LIKE"/>
    <property type="match status" value="1"/>
</dbReference>
<dbReference type="InterPro" id="IPR036770">
    <property type="entry name" value="Ankyrin_rpt-contain_sf"/>
</dbReference>
<dbReference type="VEuPathDB" id="TrichDB:TVAGG3_0839340"/>
<gene>
    <name evidence="2" type="ORF">TVAG_392530</name>
</gene>
<sequence length="305" mass="34706">MSEGLTIDINRIAENITSYIDQGNFFDIFDIEDINKILEKTTLNSTDFNKLLSEGKSKYNSSDLYSCSHKCNVSVNSFEDAIEILKTYKNELKLESSQNIIDFFEKYETEMNHMRNEISELIHEKILELSESEDFEKIYNFLKDLSERGTKEQIDLSISTKLSEKQNSDGQTPLLHACVNGDFELVKSLIEGGCDRDAVSKQGKNCLLLASNHGHLEIVKYLIESGIDKNWHKTNGYNAIHSASQNGHLEIIKYLQSIGCDIKLKTNNNRNCVYFASLNGHLETVQYLVSCGVNPHKKMLMDILP</sequence>
<dbReference type="eggNOG" id="KOG1082">
    <property type="taxonomic scope" value="Eukaryota"/>
</dbReference>
<dbReference type="RefSeq" id="XP_001327359.1">
    <property type="nucleotide sequence ID" value="XM_001327324.1"/>
</dbReference>
<dbReference type="InParanoid" id="A2DWV4"/>
<feature type="repeat" description="ANK" evidence="1">
    <location>
        <begin position="235"/>
        <end position="267"/>
    </location>
</feature>
<proteinExistence type="predicted"/>
<evidence type="ECO:0000313" key="2">
    <source>
        <dbReference type="EMBL" id="EAY15136.1"/>
    </source>
</evidence>
<keyword evidence="1" id="KW-0040">ANK repeat</keyword>
<evidence type="ECO:0000256" key="1">
    <source>
        <dbReference type="PROSITE-ProRule" id="PRU00023"/>
    </source>
</evidence>
<dbReference type="AlphaFoldDB" id="A2DWV4"/>
<dbReference type="Pfam" id="PF00023">
    <property type="entry name" value="Ank"/>
    <property type="match status" value="1"/>
</dbReference>
<feature type="repeat" description="ANK" evidence="1">
    <location>
        <begin position="169"/>
        <end position="201"/>
    </location>
</feature>
<name>A2DWV4_TRIV3</name>
<reference evidence="2" key="1">
    <citation type="submission" date="2006-10" db="EMBL/GenBank/DDBJ databases">
        <authorList>
            <person name="Amadeo P."/>
            <person name="Zhao Q."/>
            <person name="Wortman J."/>
            <person name="Fraser-Liggett C."/>
            <person name="Carlton J."/>
        </authorList>
    </citation>
    <scope>NUCLEOTIDE SEQUENCE</scope>
    <source>
        <strain evidence="2">G3</strain>
    </source>
</reference>
<dbReference type="SUPFAM" id="SSF48403">
    <property type="entry name" value="Ankyrin repeat"/>
    <property type="match status" value="1"/>
</dbReference>
<protein>
    <submittedName>
        <fullName evidence="2">Uncharacterized protein</fullName>
    </submittedName>
</protein>
<dbReference type="SMART" id="SM00248">
    <property type="entry name" value="ANK"/>
    <property type="match status" value="4"/>
</dbReference>
<accession>A2DWV4</accession>
<dbReference type="KEGG" id="tva:4773137"/>
<reference evidence="2" key="2">
    <citation type="journal article" date="2007" name="Science">
        <title>Draft genome sequence of the sexually transmitted pathogen Trichomonas vaginalis.</title>
        <authorList>
            <person name="Carlton J.M."/>
            <person name="Hirt R.P."/>
            <person name="Silva J.C."/>
            <person name="Delcher A.L."/>
            <person name="Schatz M."/>
            <person name="Zhao Q."/>
            <person name="Wortman J.R."/>
            <person name="Bidwell S.L."/>
            <person name="Alsmark U.C.M."/>
            <person name="Besteiro S."/>
            <person name="Sicheritz-Ponten T."/>
            <person name="Noel C.J."/>
            <person name="Dacks J.B."/>
            <person name="Foster P.G."/>
            <person name="Simillion C."/>
            <person name="Van de Peer Y."/>
            <person name="Miranda-Saavedra D."/>
            <person name="Barton G.J."/>
            <person name="Westrop G.D."/>
            <person name="Mueller S."/>
            <person name="Dessi D."/>
            <person name="Fiori P.L."/>
            <person name="Ren Q."/>
            <person name="Paulsen I."/>
            <person name="Zhang H."/>
            <person name="Bastida-Corcuera F.D."/>
            <person name="Simoes-Barbosa A."/>
            <person name="Brown M.T."/>
            <person name="Hayes R.D."/>
            <person name="Mukherjee M."/>
            <person name="Okumura C.Y."/>
            <person name="Schneider R."/>
            <person name="Smith A.J."/>
            <person name="Vanacova S."/>
            <person name="Villalvazo M."/>
            <person name="Haas B.J."/>
            <person name="Pertea M."/>
            <person name="Feldblyum T.V."/>
            <person name="Utterback T.R."/>
            <person name="Shu C.L."/>
            <person name="Osoegawa K."/>
            <person name="de Jong P.J."/>
            <person name="Hrdy I."/>
            <person name="Horvathova L."/>
            <person name="Zubacova Z."/>
            <person name="Dolezal P."/>
            <person name="Malik S.B."/>
            <person name="Logsdon J.M. Jr."/>
            <person name="Henze K."/>
            <person name="Gupta A."/>
            <person name="Wang C.C."/>
            <person name="Dunne R.L."/>
            <person name="Upcroft J.A."/>
            <person name="Upcroft P."/>
            <person name="White O."/>
            <person name="Salzberg S.L."/>
            <person name="Tang P."/>
            <person name="Chiu C.-H."/>
            <person name="Lee Y.-S."/>
            <person name="Embley T.M."/>
            <person name="Coombs G.H."/>
            <person name="Mottram J.C."/>
            <person name="Tachezy J."/>
            <person name="Fraser-Liggett C.M."/>
            <person name="Johnson P.J."/>
        </authorList>
    </citation>
    <scope>NUCLEOTIDE SEQUENCE [LARGE SCALE GENOMIC DNA]</scope>
    <source>
        <strain evidence="2">G3</strain>
    </source>
</reference>
<keyword evidence="3" id="KW-1185">Reference proteome</keyword>
<dbReference type="Proteomes" id="UP000001542">
    <property type="component" value="Unassembled WGS sequence"/>
</dbReference>